<dbReference type="Proteomes" id="UP000334019">
    <property type="component" value="Chromosome"/>
</dbReference>
<keyword evidence="3" id="KW-0456">Lyase</keyword>
<protein>
    <submittedName>
        <fullName evidence="5">Pyridoxal-phosphate dependent enzyme</fullName>
    </submittedName>
</protein>
<dbReference type="Gene3D" id="3.40.50.1100">
    <property type="match status" value="2"/>
</dbReference>
<sequence>MGGVTAPATPDDVAAAARRIEPHVRRTPVLDVEVPTPGGPRRVTLKLELLQVTGSFKVRGAFNRVLSAPEVPPVGVIAASGGNHGLAVAHVASTLGLAAEIFVPEASPAAKVDRLRAVGGRVGVTVGGALYADAQEAATRRAAESGALVVHPYDQVEVIAGQGTMSRELEEQAPDVDTILVAVGGGGLIAGAACWFEGRRRIVAVEPATSCALAAALRAGHPVDVEVSGVAADSLGARRVGDLPFAAAQVGVTACLTVSDDEIVRAQRHLWSDVRLVAEPGGATALAALLSGAYVPEPDERVAVVVCGANTDPASVATPRADG</sequence>
<dbReference type="InterPro" id="IPR036052">
    <property type="entry name" value="TrpB-like_PALP_sf"/>
</dbReference>
<dbReference type="GO" id="GO:0004794">
    <property type="term" value="F:threonine deaminase activity"/>
    <property type="evidence" value="ECO:0007669"/>
    <property type="project" value="TreeGrafter"/>
</dbReference>
<dbReference type="PANTHER" id="PTHR48078">
    <property type="entry name" value="THREONINE DEHYDRATASE, MITOCHONDRIAL-RELATED"/>
    <property type="match status" value="1"/>
</dbReference>
<evidence type="ECO:0000256" key="3">
    <source>
        <dbReference type="ARBA" id="ARBA00023239"/>
    </source>
</evidence>
<comment type="cofactor">
    <cofactor evidence="1">
        <name>pyridoxal 5'-phosphate</name>
        <dbReference type="ChEBI" id="CHEBI:597326"/>
    </cofactor>
</comment>
<evidence type="ECO:0000256" key="1">
    <source>
        <dbReference type="ARBA" id="ARBA00001933"/>
    </source>
</evidence>
<evidence type="ECO:0000256" key="2">
    <source>
        <dbReference type="ARBA" id="ARBA00022898"/>
    </source>
</evidence>
<dbReference type="NCBIfam" id="NF006094">
    <property type="entry name" value="PRK08246.1"/>
    <property type="match status" value="1"/>
</dbReference>
<dbReference type="KEGG" id="atq:GH723_08430"/>
<dbReference type="InterPro" id="IPR050147">
    <property type="entry name" value="Ser/Thr_Dehydratase"/>
</dbReference>
<dbReference type="InterPro" id="IPR001926">
    <property type="entry name" value="TrpB-like_PALP"/>
</dbReference>
<keyword evidence="6" id="KW-1185">Reference proteome</keyword>
<dbReference type="AlphaFoldDB" id="A0A5Q2RH88"/>
<name>A0A5Q2RH88_9ACTN</name>
<evidence type="ECO:0000259" key="4">
    <source>
        <dbReference type="Pfam" id="PF00291"/>
    </source>
</evidence>
<dbReference type="GO" id="GO:0006565">
    <property type="term" value="P:L-serine catabolic process"/>
    <property type="evidence" value="ECO:0007669"/>
    <property type="project" value="TreeGrafter"/>
</dbReference>
<dbReference type="GO" id="GO:0006567">
    <property type="term" value="P:L-threonine catabolic process"/>
    <property type="evidence" value="ECO:0007669"/>
    <property type="project" value="TreeGrafter"/>
</dbReference>
<reference evidence="5 6" key="1">
    <citation type="submission" date="2019-11" db="EMBL/GenBank/DDBJ databases">
        <authorList>
            <person name="He Y."/>
        </authorList>
    </citation>
    <scope>NUCLEOTIDE SEQUENCE [LARGE SCALE GENOMIC DNA]</scope>
    <source>
        <strain evidence="5 6">SCSIO 58843</strain>
    </source>
</reference>
<keyword evidence="2" id="KW-0663">Pyridoxal phosphate</keyword>
<dbReference type="SUPFAM" id="SSF53686">
    <property type="entry name" value="Tryptophan synthase beta subunit-like PLP-dependent enzymes"/>
    <property type="match status" value="1"/>
</dbReference>
<dbReference type="PANTHER" id="PTHR48078:SF6">
    <property type="entry name" value="L-THREONINE DEHYDRATASE CATABOLIC TDCB"/>
    <property type="match status" value="1"/>
</dbReference>
<gene>
    <name evidence="5" type="ORF">GH723_08430</name>
</gene>
<dbReference type="GO" id="GO:0009097">
    <property type="term" value="P:isoleucine biosynthetic process"/>
    <property type="evidence" value="ECO:0007669"/>
    <property type="project" value="TreeGrafter"/>
</dbReference>
<evidence type="ECO:0000313" key="5">
    <source>
        <dbReference type="EMBL" id="QGG95123.1"/>
    </source>
</evidence>
<dbReference type="EMBL" id="CP045851">
    <property type="protein sequence ID" value="QGG95123.1"/>
    <property type="molecule type" value="Genomic_DNA"/>
</dbReference>
<accession>A0A5Q2RH88</accession>
<dbReference type="Pfam" id="PF00291">
    <property type="entry name" value="PALP"/>
    <property type="match status" value="1"/>
</dbReference>
<evidence type="ECO:0000313" key="6">
    <source>
        <dbReference type="Proteomes" id="UP000334019"/>
    </source>
</evidence>
<dbReference type="GO" id="GO:0003941">
    <property type="term" value="F:L-serine ammonia-lyase activity"/>
    <property type="evidence" value="ECO:0007669"/>
    <property type="project" value="TreeGrafter"/>
</dbReference>
<proteinExistence type="predicted"/>
<organism evidence="5 6">
    <name type="scientific">Actinomarinicola tropica</name>
    <dbReference type="NCBI Taxonomy" id="2789776"/>
    <lineage>
        <taxon>Bacteria</taxon>
        <taxon>Bacillati</taxon>
        <taxon>Actinomycetota</taxon>
        <taxon>Acidimicrobiia</taxon>
        <taxon>Acidimicrobiales</taxon>
        <taxon>Iamiaceae</taxon>
        <taxon>Actinomarinicola</taxon>
    </lineage>
</organism>
<feature type="domain" description="Tryptophan synthase beta chain-like PALP" evidence="4">
    <location>
        <begin position="20"/>
        <end position="308"/>
    </location>
</feature>